<dbReference type="InterPro" id="IPR050770">
    <property type="entry name" value="Intradiol_RC_Dioxygenase"/>
</dbReference>
<dbReference type="PANTHER" id="PTHR33711">
    <property type="entry name" value="DIOXYGENASE, PUTATIVE (AFU_ORTHOLOGUE AFUA_2G02910)-RELATED"/>
    <property type="match status" value="1"/>
</dbReference>
<dbReference type="EC" id="1.13.11.3" evidence="6"/>
<dbReference type="RefSeq" id="WP_237244598.1">
    <property type="nucleotide sequence ID" value="NZ_CP012672.1"/>
</dbReference>
<dbReference type="EMBL" id="CP012672">
    <property type="protein sequence ID" value="AUX36770.1"/>
    <property type="molecule type" value="Genomic_DNA"/>
</dbReference>
<evidence type="ECO:0000256" key="3">
    <source>
        <dbReference type="ARBA" id="ARBA00023002"/>
    </source>
</evidence>
<evidence type="ECO:0000256" key="4">
    <source>
        <dbReference type="SAM" id="MobiDB-lite"/>
    </source>
</evidence>
<accession>A0A4P2R1G8</accession>
<dbReference type="SUPFAM" id="SSF49482">
    <property type="entry name" value="Aromatic compound dioxygenase"/>
    <property type="match status" value="1"/>
</dbReference>
<evidence type="ECO:0000259" key="5">
    <source>
        <dbReference type="PROSITE" id="PS00083"/>
    </source>
</evidence>
<dbReference type="InterPro" id="IPR000627">
    <property type="entry name" value="Intradiol_dOase_C"/>
</dbReference>
<comment type="similarity">
    <text evidence="1">Belongs to the intradiol ring-cleavage dioxygenase family.</text>
</comment>
<dbReference type="PANTHER" id="PTHR33711:SF9">
    <property type="entry name" value="PROTOCATECHUATE 3,4-DIOXYGENASE ALPHA CHAIN"/>
    <property type="match status" value="1"/>
</dbReference>
<dbReference type="NCBIfam" id="TIGR02423">
    <property type="entry name" value="protocat_alph"/>
    <property type="match status" value="1"/>
</dbReference>
<evidence type="ECO:0000313" key="7">
    <source>
        <dbReference type="Proteomes" id="UP000295497"/>
    </source>
</evidence>
<dbReference type="AlphaFoldDB" id="A0A4P2R1G8"/>
<keyword evidence="3 6" id="KW-0560">Oxidoreductase</keyword>
<evidence type="ECO:0000313" key="6">
    <source>
        <dbReference type="EMBL" id="AUX36770.1"/>
    </source>
</evidence>
<dbReference type="Gene3D" id="2.60.130.10">
    <property type="entry name" value="Aromatic compound dioxygenase"/>
    <property type="match status" value="1"/>
</dbReference>
<name>A0A4P2R1G8_SORCE</name>
<dbReference type="InterPro" id="IPR012786">
    <property type="entry name" value="Protocat_dOase_a"/>
</dbReference>
<reference evidence="6 7" key="1">
    <citation type="submission" date="2015-09" db="EMBL/GenBank/DDBJ databases">
        <title>Sorangium comparison.</title>
        <authorList>
            <person name="Zaburannyi N."/>
            <person name="Bunk B."/>
            <person name="Overmann J."/>
            <person name="Mueller R."/>
        </authorList>
    </citation>
    <scope>NUCLEOTIDE SEQUENCE [LARGE SCALE GENOMIC DNA]</scope>
    <source>
        <strain evidence="6 7">So ce836</strain>
    </source>
</reference>
<organism evidence="6 7">
    <name type="scientific">Sorangium cellulosum</name>
    <name type="common">Polyangium cellulosum</name>
    <dbReference type="NCBI Taxonomy" id="56"/>
    <lineage>
        <taxon>Bacteria</taxon>
        <taxon>Pseudomonadati</taxon>
        <taxon>Myxococcota</taxon>
        <taxon>Polyangia</taxon>
        <taxon>Polyangiales</taxon>
        <taxon>Polyangiaceae</taxon>
        <taxon>Sorangium</taxon>
    </lineage>
</organism>
<evidence type="ECO:0000256" key="1">
    <source>
        <dbReference type="ARBA" id="ARBA00007825"/>
    </source>
</evidence>
<protein>
    <submittedName>
        <fullName evidence="6">Protocatechuate 3,4-dioxygenase subunit alpha</fullName>
        <ecNumber evidence="6">1.13.11.3</ecNumber>
    </submittedName>
</protein>
<dbReference type="PROSITE" id="PS00083">
    <property type="entry name" value="INTRADIOL_DIOXYGENAS"/>
    <property type="match status" value="1"/>
</dbReference>
<dbReference type="GO" id="GO:0018578">
    <property type="term" value="F:protocatechuate 3,4-dioxygenase activity"/>
    <property type="evidence" value="ECO:0007669"/>
    <property type="project" value="UniProtKB-EC"/>
</dbReference>
<dbReference type="Proteomes" id="UP000295497">
    <property type="component" value="Chromosome"/>
</dbReference>
<evidence type="ECO:0000256" key="2">
    <source>
        <dbReference type="ARBA" id="ARBA00022964"/>
    </source>
</evidence>
<keyword evidence="2 6" id="KW-0223">Dioxygenase</keyword>
<dbReference type="CDD" id="cd03463">
    <property type="entry name" value="3_4-PCD_alpha"/>
    <property type="match status" value="1"/>
</dbReference>
<feature type="domain" description="Intradiol ring-cleavage dioxygenases" evidence="5">
    <location>
        <begin position="45"/>
        <end position="73"/>
    </location>
</feature>
<dbReference type="GO" id="GO:0008199">
    <property type="term" value="F:ferric iron binding"/>
    <property type="evidence" value="ECO:0007669"/>
    <property type="project" value="InterPro"/>
</dbReference>
<dbReference type="InterPro" id="IPR015889">
    <property type="entry name" value="Intradiol_dOase_core"/>
</dbReference>
<sequence>MADEREVTLQPTLSQTVGPFFHMGLRWLFSDQVAEAGTPGRHITVQGRVLDGDGVPVPDALIEVWQADANGEYPHPAHRQDKRPTPGFRGYARVPTDDAGAFRFRTVKPGRVPAPGAGMQAPHISVHVFMRGLLRPLVTRIYFADEIANEDDLVLGRVPASRRGSLIASPRPGEVDVFEWNVALQGADETVFFEG</sequence>
<feature type="region of interest" description="Disordered" evidence="4">
    <location>
        <begin position="71"/>
        <end position="90"/>
    </location>
</feature>
<dbReference type="Pfam" id="PF00775">
    <property type="entry name" value="Dioxygenase_C"/>
    <property type="match status" value="1"/>
</dbReference>
<proteinExistence type="inferred from homology"/>
<gene>
    <name evidence="6" type="primary">pcaG</name>
    <name evidence="6" type="ORF">SOCE836_089850</name>
</gene>